<comment type="catalytic activity">
    <reaction evidence="8">
        <text>L-isoleucine + 2-oxoglutarate = (S)-3-methyl-2-oxopentanoate + L-glutamate</text>
        <dbReference type="Rhea" id="RHEA:24801"/>
        <dbReference type="ChEBI" id="CHEBI:16810"/>
        <dbReference type="ChEBI" id="CHEBI:29985"/>
        <dbReference type="ChEBI" id="CHEBI:35146"/>
        <dbReference type="ChEBI" id="CHEBI:58045"/>
        <dbReference type="EC" id="2.6.1.42"/>
    </reaction>
</comment>
<comment type="catalytic activity">
    <reaction evidence="8">
        <text>L-valine + 2-oxoglutarate = 3-methyl-2-oxobutanoate + L-glutamate</text>
        <dbReference type="Rhea" id="RHEA:24813"/>
        <dbReference type="ChEBI" id="CHEBI:11851"/>
        <dbReference type="ChEBI" id="CHEBI:16810"/>
        <dbReference type="ChEBI" id="CHEBI:29985"/>
        <dbReference type="ChEBI" id="CHEBI:57762"/>
        <dbReference type="EC" id="2.6.1.42"/>
    </reaction>
</comment>
<dbReference type="EC" id="2.6.1.42" evidence="8"/>
<dbReference type="EMBL" id="CATQJA010002205">
    <property type="protein sequence ID" value="CAJ0569956.1"/>
    <property type="molecule type" value="Genomic_DNA"/>
</dbReference>
<keyword evidence="3 8" id="KW-0028">Amino-acid biosynthesis</keyword>
<evidence type="ECO:0000256" key="2">
    <source>
        <dbReference type="ARBA" id="ARBA00009320"/>
    </source>
</evidence>
<feature type="non-terminal residue" evidence="9">
    <location>
        <position position="1"/>
    </location>
</feature>
<dbReference type="InterPro" id="IPR043132">
    <property type="entry name" value="BCAT-like_C"/>
</dbReference>
<comment type="caution">
    <text evidence="9">The sequence shown here is derived from an EMBL/GenBank/DDBJ whole genome shotgun (WGS) entry which is preliminary data.</text>
</comment>
<keyword evidence="5 8" id="KW-0100">Branched-chain amino acid biosynthesis</keyword>
<keyword evidence="4 7" id="KW-0663">Pyridoxal phosphate</keyword>
<dbReference type="AlphaFoldDB" id="A0AA36CKJ3"/>
<evidence type="ECO:0000313" key="10">
    <source>
        <dbReference type="Proteomes" id="UP001177023"/>
    </source>
</evidence>
<name>A0AA36CKJ3_9BILA</name>
<evidence type="ECO:0000256" key="6">
    <source>
        <dbReference type="RuleBase" id="RU004106"/>
    </source>
</evidence>
<dbReference type="PROSITE" id="PS00770">
    <property type="entry name" value="AA_TRANSFER_CLASS_4"/>
    <property type="match status" value="1"/>
</dbReference>
<gene>
    <name evidence="9" type="ORF">MSPICULIGERA_LOCUS8411</name>
</gene>
<dbReference type="GO" id="GO:0009098">
    <property type="term" value="P:L-leucine biosynthetic process"/>
    <property type="evidence" value="ECO:0007669"/>
    <property type="project" value="TreeGrafter"/>
</dbReference>
<keyword evidence="10" id="KW-1185">Reference proteome</keyword>
<dbReference type="PANTHER" id="PTHR11825:SF44">
    <property type="entry name" value="BRANCHED-CHAIN-AMINO-ACID AMINOTRANSFERASE"/>
    <property type="match status" value="1"/>
</dbReference>
<dbReference type="Pfam" id="PF01063">
    <property type="entry name" value="Aminotran_4"/>
    <property type="match status" value="1"/>
</dbReference>
<comment type="similarity">
    <text evidence="2 6">Belongs to the class-IV pyridoxal-phosphate-dependent aminotransferase family.</text>
</comment>
<dbReference type="PANTHER" id="PTHR11825">
    <property type="entry name" value="SUBGROUP IIII AMINOTRANSFERASE"/>
    <property type="match status" value="1"/>
</dbReference>
<protein>
    <recommendedName>
        <fullName evidence="8">Branched-chain-amino-acid aminotransferase</fullName>
        <ecNumber evidence="8">2.6.1.42</ecNumber>
    </recommendedName>
</protein>
<keyword evidence="8" id="KW-0032">Aminotransferase</keyword>
<evidence type="ECO:0000256" key="4">
    <source>
        <dbReference type="ARBA" id="ARBA00022898"/>
    </source>
</evidence>
<evidence type="ECO:0000256" key="8">
    <source>
        <dbReference type="RuleBase" id="RU004517"/>
    </source>
</evidence>
<dbReference type="InterPro" id="IPR036038">
    <property type="entry name" value="Aminotransferase-like"/>
</dbReference>
<dbReference type="Gene3D" id="3.20.10.10">
    <property type="entry name" value="D-amino Acid Aminotransferase, subunit A, domain 2"/>
    <property type="match status" value="1"/>
</dbReference>
<dbReference type="InterPro" id="IPR018300">
    <property type="entry name" value="Aminotrans_IV_CS"/>
</dbReference>
<dbReference type="GO" id="GO:0005739">
    <property type="term" value="C:mitochondrion"/>
    <property type="evidence" value="ECO:0007669"/>
    <property type="project" value="TreeGrafter"/>
</dbReference>
<dbReference type="GO" id="GO:0009099">
    <property type="term" value="P:L-valine biosynthetic process"/>
    <property type="evidence" value="ECO:0007669"/>
    <property type="project" value="TreeGrafter"/>
</dbReference>
<dbReference type="GO" id="GO:0004084">
    <property type="term" value="F:branched-chain-amino-acid transaminase activity"/>
    <property type="evidence" value="ECO:0007669"/>
    <property type="project" value="UniProtKB-EC"/>
</dbReference>
<evidence type="ECO:0000256" key="5">
    <source>
        <dbReference type="ARBA" id="ARBA00023304"/>
    </source>
</evidence>
<reference evidence="9" key="1">
    <citation type="submission" date="2023-06" db="EMBL/GenBank/DDBJ databases">
        <authorList>
            <person name="Delattre M."/>
        </authorList>
    </citation>
    <scope>NUCLEOTIDE SEQUENCE</scope>
    <source>
        <strain evidence="9">AF72</strain>
    </source>
</reference>
<evidence type="ECO:0000256" key="3">
    <source>
        <dbReference type="ARBA" id="ARBA00022605"/>
    </source>
</evidence>
<comment type="cofactor">
    <cofactor evidence="1 7">
        <name>pyridoxal 5'-phosphate</name>
        <dbReference type="ChEBI" id="CHEBI:597326"/>
    </cofactor>
</comment>
<accession>A0AA36CKJ3</accession>
<proteinExistence type="inferred from homology"/>
<comment type="catalytic activity">
    <reaction evidence="8">
        <text>L-leucine + 2-oxoglutarate = 4-methyl-2-oxopentanoate + L-glutamate</text>
        <dbReference type="Rhea" id="RHEA:18321"/>
        <dbReference type="ChEBI" id="CHEBI:16810"/>
        <dbReference type="ChEBI" id="CHEBI:17865"/>
        <dbReference type="ChEBI" id="CHEBI:29985"/>
        <dbReference type="ChEBI" id="CHEBI:57427"/>
        <dbReference type="EC" id="2.6.1.42"/>
    </reaction>
</comment>
<evidence type="ECO:0000256" key="7">
    <source>
        <dbReference type="RuleBase" id="RU004516"/>
    </source>
</evidence>
<dbReference type="SUPFAM" id="SSF56752">
    <property type="entry name" value="D-aminoacid aminotransferase-like PLP-dependent enzymes"/>
    <property type="match status" value="1"/>
</dbReference>
<evidence type="ECO:0000313" key="9">
    <source>
        <dbReference type="EMBL" id="CAJ0569956.1"/>
    </source>
</evidence>
<keyword evidence="8" id="KW-0808">Transferase</keyword>
<organism evidence="9 10">
    <name type="scientific">Mesorhabditis spiculigera</name>
    <dbReference type="NCBI Taxonomy" id="96644"/>
    <lineage>
        <taxon>Eukaryota</taxon>
        <taxon>Metazoa</taxon>
        <taxon>Ecdysozoa</taxon>
        <taxon>Nematoda</taxon>
        <taxon>Chromadorea</taxon>
        <taxon>Rhabditida</taxon>
        <taxon>Rhabditina</taxon>
        <taxon>Rhabditomorpha</taxon>
        <taxon>Rhabditoidea</taxon>
        <taxon>Rhabditidae</taxon>
        <taxon>Mesorhabditinae</taxon>
        <taxon>Mesorhabditis</taxon>
    </lineage>
</organism>
<sequence length="192" mass="21672">MKPAQHLLKILPRLRAVRAYSSGTSRPLLHSDLEEASRTHGCQQVIWLYGPDEQVTEAGAMNLFALWKDKEGQLELITPPLDSGLILPGVTRRSLLELARKWDICKVSERTFTMSDIVDAIKEKRMLQLFFTGTAVVMSPIGEIVYRPKDGNVVRLPIPTMTAEPKIMQRLFNAIVDIQYGRVEVPGWTVEC</sequence>
<dbReference type="Proteomes" id="UP001177023">
    <property type="component" value="Unassembled WGS sequence"/>
</dbReference>
<dbReference type="InterPro" id="IPR005786">
    <property type="entry name" value="B_amino_transII"/>
</dbReference>
<evidence type="ECO:0000256" key="1">
    <source>
        <dbReference type="ARBA" id="ARBA00001933"/>
    </source>
</evidence>
<dbReference type="InterPro" id="IPR001544">
    <property type="entry name" value="Aminotrans_IV"/>
</dbReference>